<evidence type="ECO:0000256" key="6">
    <source>
        <dbReference type="ARBA" id="ARBA00022694"/>
    </source>
</evidence>
<organism evidence="12 13">
    <name type="scientific">Caldicellulosiruptor kronotskyensis (strain DSM 18902 / VKM B-2412 / 2002)</name>
    <dbReference type="NCBI Taxonomy" id="632348"/>
    <lineage>
        <taxon>Bacteria</taxon>
        <taxon>Bacillati</taxon>
        <taxon>Bacillota</taxon>
        <taxon>Bacillota incertae sedis</taxon>
        <taxon>Caldicellulosiruptorales</taxon>
        <taxon>Caldicellulosiruptoraceae</taxon>
        <taxon>Caldicellulosiruptor</taxon>
    </lineage>
</organism>
<name>E4SE68_CALK2</name>
<evidence type="ECO:0000256" key="4">
    <source>
        <dbReference type="ARBA" id="ARBA00022630"/>
    </source>
</evidence>
<evidence type="ECO:0000259" key="11">
    <source>
        <dbReference type="Pfam" id="PF01134"/>
    </source>
</evidence>
<keyword evidence="9 10" id="KW-0520">NAD</keyword>
<dbReference type="NCBIfam" id="TIGR00137">
    <property type="entry name" value="gid_trmFO"/>
    <property type="match status" value="1"/>
</dbReference>
<keyword evidence="2 10" id="KW-0963">Cytoplasm</keyword>
<dbReference type="Gene3D" id="3.50.50.60">
    <property type="entry name" value="FAD/NAD(P)-binding domain"/>
    <property type="match status" value="2"/>
</dbReference>
<sequence length="436" mass="48977">MEIVVIGAGLAGVEAANVITKFGIKVKLFEMKPKKFSPAHKIDNFAELVCSNSLKSKLLTNASGLLKEEMKVFGSLVMEAAEATSVEAGQALAVDRYKFSEYITQRIKQNGLISVIHEEVTEVPRDKVVVVSTGPLTTESLLSDISKLCNSKNLYFFDAAAPIVLKDSIDFSKAFFASRYNKGSNDYINCPMTKEEYERFYWELVNAEVIEVKDFEKDLLFEGCMPIEEMARRGIDTMRYGPLKPVGIIDPRTGKMPYAVVQLRKDTQDGKLYNMVGFQTRLKWGEQKRVFRLIPGLENAEFVRYGVMHKNSYINSPEVLTKYLFLKKYPNIFFAGQITGVEGYLESASTGIIAGINAARQILGKEPISLPPNTCIGALIEYITTPKKDFQPMNANYGIISIDDEISKIKDKEKRKLLIAQKSLNICRELANKIFE</sequence>
<dbReference type="EC" id="2.1.1.74" evidence="10"/>
<feature type="domain" description="MnmG N-terminal" evidence="11">
    <location>
        <begin position="3"/>
        <end position="366"/>
    </location>
</feature>
<comment type="cofactor">
    <cofactor evidence="1 10">
        <name>FAD</name>
        <dbReference type="ChEBI" id="CHEBI:57692"/>
    </cofactor>
</comment>
<dbReference type="GO" id="GO:0047151">
    <property type="term" value="F:tRNA (uracil(54)-C5)-methyltransferase activity, 5,10-methylenetetrahydrofolate-dependent"/>
    <property type="evidence" value="ECO:0007669"/>
    <property type="project" value="UniProtKB-UniRule"/>
</dbReference>
<reference key="1">
    <citation type="submission" date="2010-11" db="EMBL/GenBank/DDBJ databases">
        <title>Complete sequence of Caldicellulosiruptor kronotskyensis 2002.</title>
        <authorList>
            <consortium name="US DOE Joint Genome Institute"/>
            <person name="Lucas S."/>
            <person name="Copeland A."/>
            <person name="Lapidus A."/>
            <person name="Cheng J.-F."/>
            <person name="Bruce D."/>
            <person name="Goodwin L."/>
            <person name="Pitluck S."/>
            <person name="Davenport K."/>
            <person name="Detter J.C."/>
            <person name="Han C."/>
            <person name="Tapia R."/>
            <person name="Land M."/>
            <person name="Hauser L."/>
            <person name="Jeffries C."/>
            <person name="Kyrpides N."/>
            <person name="Ivanova N."/>
            <person name="Mikhailova N."/>
            <person name="Blumer-Schuette S.E."/>
            <person name="Kelly R.M."/>
            <person name="Woyke T."/>
        </authorList>
    </citation>
    <scope>NUCLEOTIDE SEQUENCE</scope>
    <source>
        <strain>2002</strain>
    </source>
</reference>
<dbReference type="OrthoDB" id="9803114at2"/>
<dbReference type="KEGG" id="ckn:Calkro_0455"/>
<keyword evidence="6 10" id="KW-0819">tRNA processing</keyword>
<dbReference type="GO" id="GO:0002098">
    <property type="term" value="P:tRNA wobble uridine modification"/>
    <property type="evidence" value="ECO:0007669"/>
    <property type="project" value="TreeGrafter"/>
</dbReference>
<dbReference type="AlphaFoldDB" id="E4SE68"/>
<evidence type="ECO:0000256" key="9">
    <source>
        <dbReference type="ARBA" id="ARBA00023027"/>
    </source>
</evidence>
<protein>
    <recommendedName>
        <fullName evidence="10">Methylenetetrahydrofolate--tRNA-(uracil-5-)-methyltransferase TrmFO</fullName>
        <ecNumber evidence="10">2.1.1.74</ecNumber>
    </recommendedName>
    <alternativeName>
        <fullName evidence="10">Folate-dependent tRNA (uracil-5-)-methyltransferase</fullName>
    </alternativeName>
    <alternativeName>
        <fullName evidence="10">Folate-dependent tRNA(M-5-U54)-methyltransferase</fullName>
    </alternativeName>
</protein>
<comment type="subcellular location">
    <subcellularLocation>
        <location evidence="10">Cytoplasm</location>
    </subcellularLocation>
</comment>
<dbReference type="PANTHER" id="PTHR11806">
    <property type="entry name" value="GLUCOSE INHIBITED DIVISION PROTEIN A"/>
    <property type="match status" value="1"/>
</dbReference>
<reference evidence="12 13" key="2">
    <citation type="journal article" date="2011" name="J. Bacteriol.">
        <title>Complete genome sequences for the anaerobic, extremely thermophilic plant biomass-degrading bacteria Caldicellulosiruptor hydrothermalis, Caldicellulosiruptor kristjanssonii, Caldicellulosiruptor kronotskyensis, Caldicellulosiruptor owensenis, and Caldicellulosiruptor lactoaceticus.</title>
        <authorList>
            <person name="Blumer-Schuette S.E."/>
            <person name="Ozdemir I."/>
            <person name="Mistry D."/>
            <person name="Lucas S."/>
            <person name="Lapidus A."/>
            <person name="Cheng J.F."/>
            <person name="Goodwin L.A."/>
            <person name="Pitluck S."/>
            <person name="Land M.L."/>
            <person name="Hauser L.J."/>
            <person name="Woyke T."/>
            <person name="Mikhailova N."/>
            <person name="Pati A."/>
            <person name="Kyrpides N.C."/>
            <person name="Ivanova N."/>
            <person name="Detter J.C."/>
            <person name="Walston-Davenport K."/>
            <person name="Han S."/>
            <person name="Adams M.W."/>
            <person name="Kelly R.M."/>
        </authorList>
    </citation>
    <scope>NUCLEOTIDE SEQUENCE [LARGE SCALE GENOMIC DNA]</scope>
    <source>
        <strain evidence="13">DSM 18902 / VKM B-2412 / 2002</strain>
    </source>
</reference>
<dbReference type="PATRIC" id="fig|632348.3.peg.485"/>
<evidence type="ECO:0000256" key="3">
    <source>
        <dbReference type="ARBA" id="ARBA00022603"/>
    </source>
</evidence>
<dbReference type="GO" id="GO:0050660">
    <property type="term" value="F:flavin adenine dinucleotide binding"/>
    <property type="evidence" value="ECO:0007669"/>
    <property type="project" value="UniProtKB-UniRule"/>
</dbReference>
<proteinExistence type="inferred from homology"/>
<feature type="binding site" evidence="10">
    <location>
        <begin position="7"/>
        <end position="12"/>
    </location>
    <ligand>
        <name>FAD</name>
        <dbReference type="ChEBI" id="CHEBI:57692"/>
    </ligand>
</feature>
<keyword evidence="8 10" id="KW-0521">NADP</keyword>
<evidence type="ECO:0000256" key="7">
    <source>
        <dbReference type="ARBA" id="ARBA00022827"/>
    </source>
</evidence>
<dbReference type="GO" id="GO:0005829">
    <property type="term" value="C:cytosol"/>
    <property type="evidence" value="ECO:0007669"/>
    <property type="project" value="TreeGrafter"/>
</dbReference>
<dbReference type="HAMAP" id="MF_01037">
    <property type="entry name" value="TrmFO"/>
    <property type="match status" value="1"/>
</dbReference>
<dbReference type="InterPro" id="IPR002218">
    <property type="entry name" value="MnmG-rel"/>
</dbReference>
<dbReference type="EMBL" id="CP002330">
    <property type="protein sequence ID" value="ADQ45355.1"/>
    <property type="molecule type" value="Genomic_DNA"/>
</dbReference>
<dbReference type="RefSeq" id="WP_013429511.1">
    <property type="nucleotide sequence ID" value="NC_014720.1"/>
</dbReference>
<evidence type="ECO:0000256" key="1">
    <source>
        <dbReference type="ARBA" id="ARBA00001974"/>
    </source>
</evidence>
<keyword evidence="4 10" id="KW-0285">Flavoprotein</keyword>
<evidence type="ECO:0000256" key="2">
    <source>
        <dbReference type="ARBA" id="ARBA00022490"/>
    </source>
</evidence>
<dbReference type="SUPFAM" id="SSF51905">
    <property type="entry name" value="FAD/NAD(P)-binding domain"/>
    <property type="match status" value="1"/>
</dbReference>
<comment type="catalytic activity">
    <reaction evidence="10">
        <text>uridine(54) in tRNA + (6R)-5,10-methylene-5,6,7,8-tetrahydrofolate + NADPH + H(+) = 5-methyluridine(54) in tRNA + (6S)-5,6,7,8-tetrahydrofolate + NADP(+)</text>
        <dbReference type="Rhea" id="RHEA:62372"/>
        <dbReference type="Rhea" id="RHEA-COMP:10167"/>
        <dbReference type="Rhea" id="RHEA-COMP:10193"/>
        <dbReference type="ChEBI" id="CHEBI:15378"/>
        <dbReference type="ChEBI" id="CHEBI:15636"/>
        <dbReference type="ChEBI" id="CHEBI:57453"/>
        <dbReference type="ChEBI" id="CHEBI:57783"/>
        <dbReference type="ChEBI" id="CHEBI:58349"/>
        <dbReference type="ChEBI" id="CHEBI:65315"/>
        <dbReference type="ChEBI" id="CHEBI:74447"/>
        <dbReference type="EC" id="2.1.1.74"/>
    </reaction>
</comment>
<dbReference type="HOGENOM" id="CLU_033057_1_0_9"/>
<dbReference type="NCBIfam" id="NF003739">
    <property type="entry name" value="PRK05335.1"/>
    <property type="match status" value="1"/>
</dbReference>
<evidence type="ECO:0000256" key="8">
    <source>
        <dbReference type="ARBA" id="ARBA00022857"/>
    </source>
</evidence>
<dbReference type="GO" id="GO:0030488">
    <property type="term" value="P:tRNA methylation"/>
    <property type="evidence" value="ECO:0007669"/>
    <property type="project" value="TreeGrafter"/>
</dbReference>
<dbReference type="InterPro" id="IPR036188">
    <property type="entry name" value="FAD/NAD-bd_sf"/>
</dbReference>
<dbReference type="InterPro" id="IPR004417">
    <property type="entry name" value="TrmFO"/>
</dbReference>
<accession>E4SE68</accession>
<keyword evidence="5 10" id="KW-0808">Transferase</keyword>
<comment type="function">
    <text evidence="10">Catalyzes the folate-dependent formation of 5-methyl-uridine at position 54 (M-5-U54) in all tRNAs.</text>
</comment>
<gene>
    <name evidence="10 12" type="primary">trmFO</name>
    <name evidence="12" type="ordered locus">Calkro_0455</name>
</gene>
<evidence type="ECO:0000313" key="13">
    <source>
        <dbReference type="Proteomes" id="UP000006835"/>
    </source>
</evidence>
<keyword evidence="7 10" id="KW-0274">FAD</keyword>
<dbReference type="InterPro" id="IPR040131">
    <property type="entry name" value="MnmG_N"/>
</dbReference>
<dbReference type="InterPro" id="IPR020595">
    <property type="entry name" value="MnmG-rel_CS"/>
</dbReference>
<comment type="similarity">
    <text evidence="10">Belongs to the MnmG family. TrmFO subfamily.</text>
</comment>
<dbReference type="PANTHER" id="PTHR11806:SF2">
    <property type="entry name" value="METHYLENETETRAHYDROFOLATE--TRNA-(URACIL-5-)-METHYLTRANSFERASE TRMFO"/>
    <property type="match status" value="1"/>
</dbReference>
<evidence type="ECO:0000256" key="10">
    <source>
        <dbReference type="HAMAP-Rule" id="MF_01037"/>
    </source>
</evidence>
<dbReference type="Proteomes" id="UP000006835">
    <property type="component" value="Chromosome"/>
</dbReference>
<keyword evidence="3 10" id="KW-0489">Methyltransferase</keyword>
<dbReference type="Pfam" id="PF01134">
    <property type="entry name" value="GIDA"/>
    <property type="match status" value="1"/>
</dbReference>
<dbReference type="PROSITE" id="PS01281">
    <property type="entry name" value="GIDA_2"/>
    <property type="match status" value="1"/>
</dbReference>
<comment type="catalytic activity">
    <reaction evidence="10">
        <text>uridine(54) in tRNA + (6R)-5,10-methylene-5,6,7,8-tetrahydrofolate + NADH + H(+) = 5-methyluridine(54) in tRNA + (6S)-5,6,7,8-tetrahydrofolate + NAD(+)</text>
        <dbReference type="Rhea" id="RHEA:16873"/>
        <dbReference type="Rhea" id="RHEA-COMP:10167"/>
        <dbReference type="Rhea" id="RHEA-COMP:10193"/>
        <dbReference type="ChEBI" id="CHEBI:15378"/>
        <dbReference type="ChEBI" id="CHEBI:15636"/>
        <dbReference type="ChEBI" id="CHEBI:57453"/>
        <dbReference type="ChEBI" id="CHEBI:57540"/>
        <dbReference type="ChEBI" id="CHEBI:57945"/>
        <dbReference type="ChEBI" id="CHEBI:65315"/>
        <dbReference type="ChEBI" id="CHEBI:74447"/>
        <dbReference type="EC" id="2.1.1.74"/>
    </reaction>
</comment>
<evidence type="ECO:0000313" key="12">
    <source>
        <dbReference type="EMBL" id="ADQ45355.1"/>
    </source>
</evidence>
<evidence type="ECO:0000256" key="5">
    <source>
        <dbReference type="ARBA" id="ARBA00022679"/>
    </source>
</evidence>
<keyword evidence="13" id="KW-1185">Reference proteome</keyword>